<name>A0AAD9DD31_9STRA</name>
<feature type="compositionally biased region" description="Low complexity" evidence="1">
    <location>
        <begin position="62"/>
        <end position="73"/>
    </location>
</feature>
<feature type="region of interest" description="Disordered" evidence="1">
    <location>
        <begin position="440"/>
        <end position="461"/>
    </location>
</feature>
<feature type="compositionally biased region" description="Acidic residues" evidence="1">
    <location>
        <begin position="444"/>
        <end position="457"/>
    </location>
</feature>
<gene>
    <name evidence="2" type="ORF">QTG54_007806</name>
</gene>
<organism evidence="2 3">
    <name type="scientific">Skeletonema marinoi</name>
    <dbReference type="NCBI Taxonomy" id="267567"/>
    <lineage>
        <taxon>Eukaryota</taxon>
        <taxon>Sar</taxon>
        <taxon>Stramenopiles</taxon>
        <taxon>Ochrophyta</taxon>
        <taxon>Bacillariophyta</taxon>
        <taxon>Coscinodiscophyceae</taxon>
        <taxon>Thalassiosirophycidae</taxon>
        <taxon>Thalassiosirales</taxon>
        <taxon>Skeletonemataceae</taxon>
        <taxon>Skeletonema</taxon>
        <taxon>Skeletonema marinoi-dohrnii complex</taxon>
    </lineage>
</organism>
<keyword evidence="3" id="KW-1185">Reference proteome</keyword>
<evidence type="ECO:0000256" key="1">
    <source>
        <dbReference type="SAM" id="MobiDB-lite"/>
    </source>
</evidence>
<feature type="region of interest" description="Disordered" evidence="1">
    <location>
        <begin position="29"/>
        <end position="96"/>
    </location>
</feature>
<sequence>MMIRTVQSRVRLRGHHRLLASASALTAADAASGHHLPTTTRSTSSSHVKLTSPSLSHHPTTQPSRSFWSSSSSQEDDEPSKNTANKSPASLLPVPPLTPSNISATSLLSNSTITSLQSLPEIKSALDILYSTNNHPTTNTSIEQVHSNLQRARDILQSIPELHSSTYLISMDLYTLSGQYDLALENLARYNHHSLQQKKRNKRTLLLHLQFLKAKLYLLSGQFTLALSEYEDLLDVMEQRVQRQLKNQQRSEVQRGVSVIEGAATLSGVGLTKLLLVLHQDSTTATAASANEIIEAIETSTEMLLESRRDALRSPKHAELAIDLGIAASISLTNLGIAHCTLLGNKVKSIELWKQGLDMLDTILGDAMNTAMIIPRHKFIWMESIRARLHCDIACLLLGLENDDATKKQLEEDTLKHASEAAKKGLDIYDELINGAKILRGESDGSDDNAQDGNEDDDNKKEWERILQEEVKKKQAEDDEDKPPEVALSPLWIDYHRCESARALGLVAHCYAQAGAAVTSEGLFQSALDASSSYPLGQSLRSNSNVVVVDDGKGIAQSSPNLGLIARDVRLWYAMLCNNWEKRKGDADRLLADAQTIDEDMIFQGYSSEEEKKRVSGMICSLWLFSPLDFERK</sequence>
<evidence type="ECO:0000313" key="3">
    <source>
        <dbReference type="Proteomes" id="UP001224775"/>
    </source>
</evidence>
<reference evidence="2" key="1">
    <citation type="submission" date="2023-06" db="EMBL/GenBank/DDBJ databases">
        <title>Survivors Of The Sea: Transcriptome response of Skeletonema marinoi to long-term dormancy.</title>
        <authorList>
            <person name="Pinder M.I.M."/>
            <person name="Kourtchenko O."/>
            <person name="Robertson E.K."/>
            <person name="Larsson T."/>
            <person name="Maumus F."/>
            <person name="Osuna-Cruz C.M."/>
            <person name="Vancaester E."/>
            <person name="Stenow R."/>
            <person name="Vandepoele K."/>
            <person name="Ploug H."/>
            <person name="Bruchert V."/>
            <person name="Godhe A."/>
            <person name="Topel M."/>
        </authorList>
    </citation>
    <scope>NUCLEOTIDE SEQUENCE</scope>
    <source>
        <strain evidence="2">R05AC</strain>
    </source>
</reference>
<proteinExistence type="predicted"/>
<comment type="caution">
    <text evidence="2">The sequence shown here is derived from an EMBL/GenBank/DDBJ whole genome shotgun (WGS) entry which is preliminary data.</text>
</comment>
<accession>A0AAD9DD31</accession>
<dbReference type="EMBL" id="JATAAI010000013">
    <property type="protein sequence ID" value="KAK1741328.1"/>
    <property type="molecule type" value="Genomic_DNA"/>
</dbReference>
<evidence type="ECO:0000313" key="2">
    <source>
        <dbReference type="EMBL" id="KAK1741328.1"/>
    </source>
</evidence>
<feature type="compositionally biased region" description="Polar residues" evidence="1">
    <location>
        <begin position="37"/>
        <end position="61"/>
    </location>
</feature>
<dbReference type="AlphaFoldDB" id="A0AAD9DD31"/>
<dbReference type="Proteomes" id="UP001224775">
    <property type="component" value="Unassembled WGS sequence"/>
</dbReference>
<protein>
    <submittedName>
        <fullName evidence="2">Uncharacterized protein</fullName>
    </submittedName>
</protein>